<dbReference type="Pfam" id="PF04082">
    <property type="entry name" value="Fungal_trans"/>
    <property type="match status" value="1"/>
</dbReference>
<dbReference type="GO" id="GO:0008270">
    <property type="term" value="F:zinc ion binding"/>
    <property type="evidence" value="ECO:0007669"/>
    <property type="project" value="InterPro"/>
</dbReference>
<keyword evidence="1" id="KW-0479">Metal-binding</keyword>
<evidence type="ECO:0000256" key="4">
    <source>
        <dbReference type="ARBA" id="ARBA00023163"/>
    </source>
</evidence>
<keyword evidence="2" id="KW-0805">Transcription regulation</keyword>
<dbReference type="SUPFAM" id="SSF57701">
    <property type="entry name" value="Zn2/Cys6 DNA-binding domain"/>
    <property type="match status" value="1"/>
</dbReference>
<dbReference type="Gene3D" id="4.10.240.10">
    <property type="entry name" value="Zn(2)-C6 fungal-type DNA-binding domain"/>
    <property type="match status" value="1"/>
</dbReference>
<evidence type="ECO:0000256" key="1">
    <source>
        <dbReference type="ARBA" id="ARBA00022723"/>
    </source>
</evidence>
<dbReference type="InterPro" id="IPR036864">
    <property type="entry name" value="Zn2-C6_fun-type_DNA-bd_sf"/>
</dbReference>
<dbReference type="AlphaFoldDB" id="A0A074Y7Y9"/>
<evidence type="ECO:0000313" key="7">
    <source>
        <dbReference type="EMBL" id="KEQ92074.1"/>
    </source>
</evidence>
<protein>
    <recommendedName>
        <fullName evidence="6">Zn(2)-C6 fungal-type domain-containing protein</fullName>
    </recommendedName>
</protein>
<dbReference type="FunCoup" id="A0A074Y7Y9">
    <property type="interactions" value="492"/>
</dbReference>
<dbReference type="GO" id="GO:0006351">
    <property type="term" value="P:DNA-templated transcription"/>
    <property type="evidence" value="ECO:0007669"/>
    <property type="project" value="InterPro"/>
</dbReference>
<dbReference type="CDD" id="cd12148">
    <property type="entry name" value="fungal_TF_MHR"/>
    <property type="match status" value="1"/>
</dbReference>
<dbReference type="GO" id="GO:0005634">
    <property type="term" value="C:nucleus"/>
    <property type="evidence" value="ECO:0007669"/>
    <property type="project" value="TreeGrafter"/>
</dbReference>
<dbReference type="Pfam" id="PF00172">
    <property type="entry name" value="Zn_clus"/>
    <property type="match status" value="1"/>
</dbReference>
<dbReference type="PANTHER" id="PTHR47424:SF3">
    <property type="entry name" value="REGULATORY PROTEIN GAL4"/>
    <property type="match status" value="1"/>
</dbReference>
<dbReference type="STRING" id="1043005.A0A074Y7Y9"/>
<dbReference type="OrthoDB" id="10260017at2759"/>
<organism evidence="7 8">
    <name type="scientific">Aureobasidium subglaciale (strain EXF-2481)</name>
    <name type="common">Aureobasidium pullulans var. subglaciale</name>
    <dbReference type="NCBI Taxonomy" id="1043005"/>
    <lineage>
        <taxon>Eukaryota</taxon>
        <taxon>Fungi</taxon>
        <taxon>Dikarya</taxon>
        <taxon>Ascomycota</taxon>
        <taxon>Pezizomycotina</taxon>
        <taxon>Dothideomycetes</taxon>
        <taxon>Dothideomycetidae</taxon>
        <taxon>Dothideales</taxon>
        <taxon>Saccotheciaceae</taxon>
        <taxon>Aureobasidium</taxon>
    </lineage>
</organism>
<keyword evidence="3" id="KW-0238">DNA-binding</keyword>
<dbReference type="RefSeq" id="XP_013340525.1">
    <property type="nucleotide sequence ID" value="XM_013485071.1"/>
</dbReference>
<evidence type="ECO:0000259" key="6">
    <source>
        <dbReference type="PROSITE" id="PS50048"/>
    </source>
</evidence>
<evidence type="ECO:0000313" key="8">
    <source>
        <dbReference type="Proteomes" id="UP000030641"/>
    </source>
</evidence>
<dbReference type="OMA" id="WTIHGLA"/>
<dbReference type="InParanoid" id="A0A074Y7Y9"/>
<dbReference type="SMART" id="SM00066">
    <property type="entry name" value="GAL4"/>
    <property type="match status" value="1"/>
</dbReference>
<dbReference type="PROSITE" id="PS00463">
    <property type="entry name" value="ZN2_CY6_FUNGAL_1"/>
    <property type="match status" value="1"/>
</dbReference>
<dbReference type="PROSITE" id="PS50048">
    <property type="entry name" value="ZN2_CY6_FUNGAL_2"/>
    <property type="match status" value="1"/>
</dbReference>
<feature type="domain" description="Zn(2)-C6 fungal-type" evidence="6">
    <location>
        <begin position="23"/>
        <end position="53"/>
    </location>
</feature>
<name>A0A074Y7Y9_AURSE</name>
<keyword evidence="4" id="KW-0804">Transcription</keyword>
<dbReference type="EMBL" id="KL584773">
    <property type="protein sequence ID" value="KEQ92074.1"/>
    <property type="molecule type" value="Genomic_DNA"/>
</dbReference>
<dbReference type="CDD" id="cd00067">
    <property type="entry name" value="GAL4"/>
    <property type="match status" value="1"/>
</dbReference>
<evidence type="ECO:0000256" key="3">
    <source>
        <dbReference type="ARBA" id="ARBA00023125"/>
    </source>
</evidence>
<gene>
    <name evidence="7" type="ORF">AUEXF2481DRAFT_43482</name>
</gene>
<dbReference type="InterPro" id="IPR007219">
    <property type="entry name" value="XnlR_reg_dom"/>
</dbReference>
<accession>A0A074Y7Y9</accession>
<reference evidence="7 8" key="1">
    <citation type="journal article" date="2014" name="BMC Genomics">
        <title>Genome sequencing of four Aureobasidium pullulans varieties: biotechnological potential, stress tolerance, and description of new species.</title>
        <authorList>
            <person name="Gostin Ar C."/>
            <person name="Ohm R.A."/>
            <person name="Kogej T."/>
            <person name="Sonjak S."/>
            <person name="Turk M."/>
            <person name="Zajc J."/>
            <person name="Zalar P."/>
            <person name="Grube M."/>
            <person name="Sun H."/>
            <person name="Han J."/>
            <person name="Sharma A."/>
            <person name="Chiniquy J."/>
            <person name="Ngan C.Y."/>
            <person name="Lipzen A."/>
            <person name="Barry K."/>
            <person name="Grigoriev I.V."/>
            <person name="Gunde-Cimerman N."/>
        </authorList>
    </citation>
    <scope>NUCLEOTIDE SEQUENCE [LARGE SCALE GENOMIC DNA]</scope>
    <source>
        <strain evidence="7 8">EXF-2481</strain>
    </source>
</reference>
<dbReference type="SMART" id="SM00906">
    <property type="entry name" value="Fungal_trans"/>
    <property type="match status" value="1"/>
</dbReference>
<dbReference type="GeneID" id="25367422"/>
<dbReference type="GO" id="GO:0000978">
    <property type="term" value="F:RNA polymerase II cis-regulatory region sequence-specific DNA binding"/>
    <property type="evidence" value="ECO:0007669"/>
    <property type="project" value="TreeGrafter"/>
</dbReference>
<dbReference type="InterPro" id="IPR051127">
    <property type="entry name" value="Fungal_SecMet_Regulators"/>
</dbReference>
<sequence>MEGSANADLQSGPPTKRRRVALACNSCRVRKTRCNGAQPRCSLCSSLDFECQYEATESATNIIVRKEYLLGIEQRLQVLERTTKIHSDQLALRLDGSSGEAELRPEAHQPRTPGDIHIDEFRLEEFPSEDTTTDGMAITFVDEQDSGFFGPSSNIAFLRQIIQAMASKWNIVPPTTPSIRQEELDLKTGFVRASRAARSAITIDPSGGTTSALLLPPHAEIERLLLAYFANTGLIFPYVHERSFMESYQQCRQSKFKHVRRTWLGLLNIILAMAVSTQHEHGISAAKRIAESELYYERAKSLCGDQMLRGSSLEMVQYLLLTSQYLQGAQRPVQTWMIHGLAVKAGLSIGLHSNYAANRFSPEENETRKRVWYGCVLLDRSLCLSFGRPSAISDEQIRLPLPVTWPKSDELPENVKVYDSISTAFYVSSIGLYKIVDRTIKRLYGANLGCDPVPTEPEMIPHMFLLEQEISQWVADLSPDLGLIYATEVASLSHAVDRAILRFRVILTLRYSNIELLVHRPFLIRALGSSAPDHNEKQPSRSMAQIGNSASQACIKAAHETISIVHTILVNESCGKDLLGAWWFTLFYVFNAALIVHSMALVQESSERSSLGISLQSPHDAQQYLSKAIDALSLLDTGNAMVLGCKEYLQNLLRIQHLRLATDEPFLTVRNGRSEHMASRDEYSFQDLTDTTTDGLQPDLDGLDFADILSGDLELGRFFLSE</sequence>
<evidence type="ECO:0000256" key="2">
    <source>
        <dbReference type="ARBA" id="ARBA00023015"/>
    </source>
</evidence>
<evidence type="ECO:0000256" key="5">
    <source>
        <dbReference type="ARBA" id="ARBA00023242"/>
    </source>
</evidence>
<dbReference type="GO" id="GO:0000435">
    <property type="term" value="P:positive regulation of transcription from RNA polymerase II promoter by galactose"/>
    <property type="evidence" value="ECO:0007669"/>
    <property type="project" value="TreeGrafter"/>
</dbReference>
<proteinExistence type="predicted"/>
<dbReference type="GO" id="GO:0000981">
    <property type="term" value="F:DNA-binding transcription factor activity, RNA polymerase II-specific"/>
    <property type="evidence" value="ECO:0007669"/>
    <property type="project" value="InterPro"/>
</dbReference>
<keyword evidence="8" id="KW-1185">Reference proteome</keyword>
<dbReference type="InterPro" id="IPR001138">
    <property type="entry name" value="Zn2Cys6_DnaBD"/>
</dbReference>
<dbReference type="Proteomes" id="UP000030641">
    <property type="component" value="Unassembled WGS sequence"/>
</dbReference>
<keyword evidence="5" id="KW-0539">Nucleus</keyword>
<dbReference type="PANTHER" id="PTHR47424">
    <property type="entry name" value="REGULATORY PROTEIN GAL4"/>
    <property type="match status" value="1"/>
</dbReference>
<dbReference type="HOGENOM" id="CLU_008511_0_2_1"/>